<accession>A0A1G7B1H8</accession>
<evidence type="ECO:0000313" key="2">
    <source>
        <dbReference type="EMBL" id="SDE20116.1"/>
    </source>
</evidence>
<dbReference type="EMBL" id="FNAK01000005">
    <property type="protein sequence ID" value="SDE20116.1"/>
    <property type="molecule type" value="Genomic_DNA"/>
</dbReference>
<feature type="signal peptide" evidence="1">
    <location>
        <begin position="1"/>
        <end position="22"/>
    </location>
</feature>
<protein>
    <recommendedName>
        <fullName evidence="4">ABC-type amino acid transport substrate-binding protein</fullName>
    </recommendedName>
</protein>
<evidence type="ECO:0008006" key="4">
    <source>
        <dbReference type="Google" id="ProtNLM"/>
    </source>
</evidence>
<reference evidence="2 3" key="1">
    <citation type="submission" date="2016-10" db="EMBL/GenBank/DDBJ databases">
        <authorList>
            <person name="de Groot N.N."/>
        </authorList>
    </citation>
    <scope>NUCLEOTIDE SEQUENCE [LARGE SCALE GENOMIC DNA]</scope>
    <source>
        <strain evidence="2 3">CGMCC 1.9109</strain>
    </source>
</reference>
<dbReference type="Gene3D" id="3.40.190.10">
    <property type="entry name" value="Periplasmic binding protein-like II"/>
    <property type="match status" value="2"/>
</dbReference>
<name>A0A1G7B1H8_9PROT</name>
<evidence type="ECO:0000256" key="1">
    <source>
        <dbReference type="SAM" id="SignalP"/>
    </source>
</evidence>
<keyword evidence="3" id="KW-1185">Reference proteome</keyword>
<keyword evidence="1" id="KW-0732">Signal</keyword>
<dbReference type="AlphaFoldDB" id="A0A1G7B1H8"/>
<dbReference type="RefSeq" id="WP_068307283.1">
    <property type="nucleotide sequence ID" value="NZ_FNAK01000005.1"/>
</dbReference>
<feature type="chain" id="PRO_5010175878" description="ABC-type amino acid transport substrate-binding protein" evidence="1">
    <location>
        <begin position="23"/>
        <end position="268"/>
    </location>
</feature>
<proteinExistence type="predicted"/>
<gene>
    <name evidence="2" type="ORF">SAMN04488071_2283</name>
</gene>
<dbReference type="SUPFAM" id="SSF53850">
    <property type="entry name" value="Periplasmic binding protein-like II"/>
    <property type="match status" value="1"/>
</dbReference>
<organism evidence="2 3">
    <name type="scientific">Kordiimonas lacus</name>
    <dbReference type="NCBI Taxonomy" id="637679"/>
    <lineage>
        <taxon>Bacteria</taxon>
        <taxon>Pseudomonadati</taxon>
        <taxon>Pseudomonadota</taxon>
        <taxon>Alphaproteobacteria</taxon>
        <taxon>Kordiimonadales</taxon>
        <taxon>Kordiimonadaceae</taxon>
        <taxon>Kordiimonas</taxon>
    </lineage>
</organism>
<evidence type="ECO:0000313" key="3">
    <source>
        <dbReference type="Proteomes" id="UP000183685"/>
    </source>
</evidence>
<dbReference type="Proteomes" id="UP000183685">
    <property type="component" value="Unassembled WGS sequence"/>
</dbReference>
<sequence>MHVFLWVMIAMGVASIGGAASASNPEANIPQVAVIDWFPFGWQEDGRDKGMFIDLVALYSRELDTRIDAVVAPVPRVIRGMEDGEFDFTLTYRDTDMMGQVTYIADIGCLTSYIISYRDNPVTSLEGLNGLTVAYPGRGYFAKRYLPHLKLDGVQVTQTFVMFRMALRRRLDAFVINDAVWEGYRNNLYPGFKVPQDRWADFAEPLPIDTMPLSVSIAPGSKHSAMGQQISALAQSDAFMAKVRALYAAYKLPNATGCLSSPAVPTSE</sequence>